<dbReference type="Proteomes" id="UP000631181">
    <property type="component" value="Unassembled WGS sequence"/>
</dbReference>
<name>A0A8J8VY86_9EURO</name>
<dbReference type="AlphaFoldDB" id="A0A8J8VY86"/>
<evidence type="ECO:0000256" key="1">
    <source>
        <dbReference type="SAM" id="SignalP"/>
    </source>
</evidence>
<organism evidence="2 3">
    <name type="scientific">Penicillium ucsense</name>
    <dbReference type="NCBI Taxonomy" id="2839758"/>
    <lineage>
        <taxon>Eukaryota</taxon>
        <taxon>Fungi</taxon>
        <taxon>Dikarya</taxon>
        <taxon>Ascomycota</taxon>
        <taxon>Pezizomycotina</taxon>
        <taxon>Eurotiomycetes</taxon>
        <taxon>Eurotiomycetidae</taxon>
        <taxon>Eurotiales</taxon>
        <taxon>Aspergillaceae</taxon>
        <taxon>Penicillium</taxon>
    </lineage>
</organism>
<keyword evidence="3" id="KW-1185">Reference proteome</keyword>
<evidence type="ECO:0000313" key="2">
    <source>
        <dbReference type="EMBL" id="KAF7712932.1"/>
    </source>
</evidence>
<dbReference type="OrthoDB" id="1894652at2759"/>
<accession>A0A8J8VY86</accession>
<dbReference type="PANTHER" id="PTHR39219:SF1">
    <property type="entry name" value="ER MEMBRANE PROTEIN COMPLEX SUBUNIT 10"/>
    <property type="match status" value="1"/>
</dbReference>
<gene>
    <name evidence="2" type="ORF">PECM_001905</name>
</gene>
<keyword evidence="1" id="KW-0732">Signal</keyword>
<reference evidence="2" key="1">
    <citation type="journal article" date="2020" name="Front. Microbiol.">
        <title>Gene regulatory networks of Penicillium echinulatum 2HH and Penicillium oxalicum 114-2 inferred by a computational biology approach.</title>
        <authorList>
            <person name="Lenz A.R."/>
            <person name="Galan-Vasquez E."/>
            <person name="Balbinot E."/>
            <person name="De Abreu F.P."/>
            <person name="De Oliveira N.S."/>
            <person name="Da Rosa L.O."/>
            <person name="De Avila E Silva S."/>
            <person name="Camassola M."/>
            <person name="Dillon A.J.P."/>
            <person name="Perez-Rueda E."/>
        </authorList>
    </citation>
    <scope>NUCLEOTIDE SEQUENCE</scope>
    <source>
        <strain evidence="2">S1M29</strain>
    </source>
</reference>
<dbReference type="PANTHER" id="PTHR39219">
    <property type="entry name" value="ER MEMBRANE PROTEIN COMPLEX SUBUNIT 10"/>
    <property type="match status" value="1"/>
</dbReference>
<dbReference type="EMBL" id="WIWV01000141">
    <property type="protein sequence ID" value="KAF7712932.1"/>
    <property type="molecule type" value="Genomic_DNA"/>
</dbReference>
<evidence type="ECO:0008006" key="4">
    <source>
        <dbReference type="Google" id="ProtNLM"/>
    </source>
</evidence>
<protein>
    <recommendedName>
        <fullName evidence="4">ER membrane protein complex subunit 10</fullName>
    </recommendedName>
</protein>
<evidence type="ECO:0000313" key="3">
    <source>
        <dbReference type="Proteomes" id="UP000631181"/>
    </source>
</evidence>
<feature type="signal peptide" evidence="1">
    <location>
        <begin position="1"/>
        <end position="22"/>
    </location>
</feature>
<sequence length="246" mass="25538">MRLLPFLLGSLPSLLLLPSTAASASSTGADSTAEIYYWPLGASHPSTLARIAYDPITLDSNVLAYTPPASGMGSGPAHEDPDPDLDLVRLGVYSQTGTGSSRKQWTGSLVSRASVAEARGGASLPTLRLHLGPANEVYHVSVAAAGETAVLSEAGRNSKGDGLGTRAMERARSEGESRGDAAARVRVQLIKSEAGVQPHLNRPVVVGPDGQNPEEVPEKTLMQKYWWIPLVVMFLSLSGGGGGGGA</sequence>
<feature type="chain" id="PRO_5035232891" description="ER membrane protein complex subunit 10" evidence="1">
    <location>
        <begin position="23"/>
        <end position="246"/>
    </location>
</feature>
<comment type="caution">
    <text evidence="2">The sequence shown here is derived from an EMBL/GenBank/DDBJ whole genome shotgun (WGS) entry which is preliminary data.</text>
</comment>
<proteinExistence type="predicted"/>